<organism evidence="2 3">
    <name type="scientific">Aphis craccivora</name>
    <name type="common">Cowpea aphid</name>
    <dbReference type="NCBI Taxonomy" id="307492"/>
    <lineage>
        <taxon>Eukaryota</taxon>
        <taxon>Metazoa</taxon>
        <taxon>Ecdysozoa</taxon>
        <taxon>Arthropoda</taxon>
        <taxon>Hexapoda</taxon>
        <taxon>Insecta</taxon>
        <taxon>Pterygota</taxon>
        <taxon>Neoptera</taxon>
        <taxon>Paraneoptera</taxon>
        <taxon>Hemiptera</taxon>
        <taxon>Sternorrhyncha</taxon>
        <taxon>Aphidomorpha</taxon>
        <taxon>Aphidoidea</taxon>
        <taxon>Aphididae</taxon>
        <taxon>Aphidini</taxon>
        <taxon>Aphis</taxon>
        <taxon>Aphis</taxon>
    </lineage>
</organism>
<evidence type="ECO:0000313" key="2">
    <source>
        <dbReference type="EMBL" id="KAF0747685.1"/>
    </source>
</evidence>
<sequence>MFAAYISNNPTFTGSELDYYKMVAEAAEAIADENEELKQKNHELLSKTSILLNENEAYAEEISKLEMEKVNILKYYTKEVVKENLDLRSKINILEKKIILEKEQIVVKTAEAIADENEELKQKNHELLSKTSILLNENEAYAEEISKLEMEKKEVVKENLDLRSKINILEKKIILEKEQIVDSLKNTNIEPVIKNSIILINKMVSDKMNDIEDQVCAKFDNLMLNCPPTAIKPKREQVKQEQVKTKLLNNNSYNIIINKNI</sequence>
<keyword evidence="3" id="KW-1185">Reference proteome</keyword>
<evidence type="ECO:0000313" key="3">
    <source>
        <dbReference type="Proteomes" id="UP000478052"/>
    </source>
</evidence>
<dbReference type="AlphaFoldDB" id="A0A6G0Y260"/>
<feature type="coiled-coil region" evidence="1">
    <location>
        <begin position="20"/>
        <end position="68"/>
    </location>
</feature>
<comment type="caution">
    <text evidence="2">The sequence shown here is derived from an EMBL/GenBank/DDBJ whole genome shotgun (WGS) entry which is preliminary data.</text>
</comment>
<keyword evidence="1" id="KW-0175">Coiled coil</keyword>
<reference evidence="2 3" key="1">
    <citation type="submission" date="2019-08" db="EMBL/GenBank/DDBJ databases">
        <title>Whole genome of Aphis craccivora.</title>
        <authorList>
            <person name="Voronova N.V."/>
            <person name="Shulinski R.S."/>
            <person name="Bandarenka Y.V."/>
            <person name="Zhorov D.G."/>
            <person name="Warner D."/>
        </authorList>
    </citation>
    <scope>NUCLEOTIDE SEQUENCE [LARGE SCALE GENOMIC DNA]</scope>
    <source>
        <strain evidence="2">180601</strain>
        <tissue evidence="2">Whole Body</tissue>
    </source>
</reference>
<proteinExistence type="predicted"/>
<evidence type="ECO:0000256" key="1">
    <source>
        <dbReference type="SAM" id="Coils"/>
    </source>
</evidence>
<accession>A0A6G0Y260</accession>
<dbReference type="EMBL" id="VUJU01006750">
    <property type="protein sequence ID" value="KAF0747685.1"/>
    <property type="molecule type" value="Genomic_DNA"/>
</dbReference>
<dbReference type="Proteomes" id="UP000478052">
    <property type="component" value="Unassembled WGS sequence"/>
</dbReference>
<feature type="coiled-coil region" evidence="1">
    <location>
        <begin position="106"/>
        <end position="172"/>
    </location>
</feature>
<gene>
    <name evidence="2" type="ORF">FWK35_00025075</name>
</gene>
<dbReference type="OrthoDB" id="10367428at2759"/>
<protein>
    <submittedName>
        <fullName evidence="2">DUF4817 domain-containing protein</fullName>
    </submittedName>
</protein>
<name>A0A6G0Y260_APHCR</name>